<dbReference type="SUPFAM" id="SSF56935">
    <property type="entry name" value="Porins"/>
    <property type="match status" value="1"/>
</dbReference>
<keyword evidence="7 8" id="KW-0998">Cell outer membrane</keyword>
<evidence type="ECO:0000259" key="10">
    <source>
        <dbReference type="Pfam" id="PF00593"/>
    </source>
</evidence>
<dbReference type="Proteomes" id="UP000627292">
    <property type="component" value="Unassembled WGS sequence"/>
</dbReference>
<dbReference type="NCBIfam" id="TIGR04057">
    <property type="entry name" value="SusC_RagA_signa"/>
    <property type="match status" value="1"/>
</dbReference>
<dbReference type="InterPro" id="IPR023997">
    <property type="entry name" value="TonB-dep_OMP_SusC/RagA_CS"/>
</dbReference>
<evidence type="ECO:0000256" key="7">
    <source>
        <dbReference type="ARBA" id="ARBA00023237"/>
    </source>
</evidence>
<dbReference type="Pfam" id="PF00593">
    <property type="entry name" value="TonB_dep_Rec_b-barrel"/>
    <property type="match status" value="1"/>
</dbReference>
<gene>
    <name evidence="12" type="ORF">GCM10011379_20200</name>
</gene>
<evidence type="ECO:0000313" key="12">
    <source>
        <dbReference type="EMBL" id="GGH66238.1"/>
    </source>
</evidence>
<comment type="subcellular location">
    <subcellularLocation>
        <location evidence="1 8">Cell outer membrane</location>
        <topology evidence="1 8">Multi-pass membrane protein</topology>
    </subcellularLocation>
</comment>
<dbReference type="InterPro" id="IPR036942">
    <property type="entry name" value="Beta-barrel_TonB_sf"/>
</dbReference>
<sequence>MLQLSAFAQTGNVKGLIRNEKGEAVAGATVVLNNATARFNQSTRTDSGGLFRFTQVPVGNGYSIEVSHVGYVKQTMPNYSIKEGELVSVAVKLAEANSQLNEVVVVGYGTRSRNEVTGAVTSLKREDFNQGVFSSPMQLLQGKVAGLNVTRSGNPNENPSVILRGPSSFRANTSAYEPFYVIDGVPGANINIVAPDDIESMDVLKDAASTSIYGARAANGVIIVTTRKVRKGQSHLSYSTYGAIEQISNTLKMADANELRAYIKANGRTLIPVNDDGVSNTDWQKEVTRTGVSHNHNLSFNGSNQHSAYGVSVNYLNNEGIIKTSSMNRFVVRANLEHRAFEDRLKINLNVTNSITNGNQVPAQVYNNMMTYLPTVSVMQPDGSYTEDRSRTVGTGGYYNPVALLYNNTIQNKINLFLVNGVVNWNILPGLDFTTSISMQKQQLDTNLYYKSTSMLLPTVTDKGFAERTAVSNTRKIWESYANYATSFGKHNIKLLAGYSWQEDREGDGFKSSNYNFVSDELLWNNLGLGAGGVRNYGYNYLSTLRLVSFYGRASYDFNGKYLFQASLRRDGSSAFGANNRWGYFPAVSAGWNINREAFMSNVHFINALKLRAGYGVSGNSTGFNAYSSQAILGSSNTYFWYNNGYITSMGPLQADNPALKWERTSTVNVGIDFSIFNNKLNGSIDVYDKRTSDLIGDYTVSPLVSSFTTLTANVGKMSNKGIELSLNSTPVKTGKFSWTTAVNLAHNVNKIESISNELFKRDIFYTAGNVSGRSQSGVLGYQVIKEGLPLGSFYTLRYAGKDATGKTMFYDTKGAAATGNNTNASFFVNGSAQPKLLYGWNNTFRYGQFDLNVFVRGVMGNKILNATRADMRAVSLANQTNILKDALDVSMDDSQEHFISDKYIESGSYLRLDNVTLGYSLNTKQNYHLRFYVAANNLFVITKYTGIDPEINMSGQTPGIDNRNFYPKTRSFIAGLNVTF</sequence>
<keyword evidence="3 8" id="KW-1134">Transmembrane beta strand</keyword>
<evidence type="ECO:0000256" key="4">
    <source>
        <dbReference type="ARBA" id="ARBA00022692"/>
    </source>
</evidence>
<evidence type="ECO:0000256" key="8">
    <source>
        <dbReference type="PROSITE-ProRule" id="PRU01360"/>
    </source>
</evidence>
<evidence type="ECO:0000259" key="11">
    <source>
        <dbReference type="Pfam" id="PF07715"/>
    </source>
</evidence>
<dbReference type="Gene3D" id="2.60.40.1120">
    <property type="entry name" value="Carboxypeptidase-like, regulatory domain"/>
    <property type="match status" value="1"/>
</dbReference>
<comment type="similarity">
    <text evidence="8 9">Belongs to the TonB-dependent receptor family.</text>
</comment>
<evidence type="ECO:0000256" key="5">
    <source>
        <dbReference type="ARBA" id="ARBA00023077"/>
    </source>
</evidence>
<dbReference type="InterPro" id="IPR008969">
    <property type="entry name" value="CarboxyPept-like_regulatory"/>
</dbReference>
<evidence type="ECO:0000256" key="3">
    <source>
        <dbReference type="ARBA" id="ARBA00022452"/>
    </source>
</evidence>
<dbReference type="SUPFAM" id="SSF49464">
    <property type="entry name" value="Carboxypeptidase regulatory domain-like"/>
    <property type="match status" value="1"/>
</dbReference>
<dbReference type="InterPro" id="IPR012910">
    <property type="entry name" value="Plug_dom"/>
</dbReference>
<dbReference type="GO" id="GO:0009279">
    <property type="term" value="C:cell outer membrane"/>
    <property type="evidence" value="ECO:0007669"/>
    <property type="project" value="UniProtKB-SubCell"/>
</dbReference>
<keyword evidence="5 9" id="KW-0798">TonB box</keyword>
<proteinExistence type="inferred from homology"/>
<dbReference type="NCBIfam" id="TIGR04056">
    <property type="entry name" value="OMP_RagA_SusC"/>
    <property type="match status" value="1"/>
</dbReference>
<accession>A0A917IW04</accession>
<keyword evidence="6 8" id="KW-0472">Membrane</keyword>
<evidence type="ECO:0000256" key="6">
    <source>
        <dbReference type="ARBA" id="ARBA00023136"/>
    </source>
</evidence>
<feature type="domain" description="TonB-dependent receptor-like beta-barrel" evidence="10">
    <location>
        <begin position="397"/>
        <end position="939"/>
    </location>
</feature>
<keyword evidence="4 8" id="KW-0812">Transmembrane</keyword>
<dbReference type="PROSITE" id="PS52016">
    <property type="entry name" value="TONB_DEPENDENT_REC_3"/>
    <property type="match status" value="1"/>
</dbReference>
<dbReference type="Pfam" id="PF07715">
    <property type="entry name" value="Plug"/>
    <property type="match status" value="1"/>
</dbReference>
<comment type="caution">
    <text evidence="12">The sequence shown here is derived from an EMBL/GenBank/DDBJ whole genome shotgun (WGS) entry which is preliminary data.</text>
</comment>
<name>A0A917IW04_9BACT</name>
<evidence type="ECO:0000256" key="9">
    <source>
        <dbReference type="RuleBase" id="RU003357"/>
    </source>
</evidence>
<keyword evidence="2 8" id="KW-0813">Transport</keyword>
<dbReference type="Gene3D" id="2.40.170.20">
    <property type="entry name" value="TonB-dependent receptor, beta-barrel domain"/>
    <property type="match status" value="1"/>
</dbReference>
<feature type="domain" description="TonB-dependent receptor plug" evidence="11">
    <location>
        <begin position="114"/>
        <end position="221"/>
    </location>
</feature>
<dbReference type="InterPro" id="IPR037066">
    <property type="entry name" value="Plug_dom_sf"/>
</dbReference>
<evidence type="ECO:0000256" key="2">
    <source>
        <dbReference type="ARBA" id="ARBA00022448"/>
    </source>
</evidence>
<organism evidence="12 13">
    <name type="scientific">Filimonas zeae</name>
    <dbReference type="NCBI Taxonomy" id="1737353"/>
    <lineage>
        <taxon>Bacteria</taxon>
        <taxon>Pseudomonadati</taxon>
        <taxon>Bacteroidota</taxon>
        <taxon>Chitinophagia</taxon>
        <taxon>Chitinophagales</taxon>
        <taxon>Chitinophagaceae</taxon>
        <taxon>Filimonas</taxon>
    </lineage>
</organism>
<keyword evidence="13" id="KW-1185">Reference proteome</keyword>
<dbReference type="InterPro" id="IPR023996">
    <property type="entry name" value="TonB-dep_OMP_SusC/RagA"/>
</dbReference>
<reference evidence="12" key="2">
    <citation type="submission" date="2020-09" db="EMBL/GenBank/DDBJ databases">
        <authorList>
            <person name="Sun Q."/>
            <person name="Zhou Y."/>
        </authorList>
    </citation>
    <scope>NUCLEOTIDE SEQUENCE</scope>
    <source>
        <strain evidence="12">CGMCC 1.15290</strain>
    </source>
</reference>
<dbReference type="InterPro" id="IPR039426">
    <property type="entry name" value="TonB-dep_rcpt-like"/>
</dbReference>
<protein>
    <submittedName>
        <fullName evidence="12">SusC/RagA family TonB-linked outer membrane protein</fullName>
    </submittedName>
</protein>
<evidence type="ECO:0000256" key="1">
    <source>
        <dbReference type="ARBA" id="ARBA00004571"/>
    </source>
</evidence>
<dbReference type="InterPro" id="IPR000531">
    <property type="entry name" value="Beta-barrel_TonB"/>
</dbReference>
<reference evidence="12" key="1">
    <citation type="journal article" date="2014" name="Int. J. Syst. Evol. Microbiol.">
        <title>Complete genome sequence of Corynebacterium casei LMG S-19264T (=DSM 44701T), isolated from a smear-ripened cheese.</title>
        <authorList>
            <consortium name="US DOE Joint Genome Institute (JGI-PGF)"/>
            <person name="Walter F."/>
            <person name="Albersmeier A."/>
            <person name="Kalinowski J."/>
            <person name="Ruckert C."/>
        </authorList>
    </citation>
    <scope>NUCLEOTIDE SEQUENCE</scope>
    <source>
        <strain evidence="12">CGMCC 1.15290</strain>
    </source>
</reference>
<dbReference type="EMBL" id="BMIB01000002">
    <property type="protein sequence ID" value="GGH66238.1"/>
    <property type="molecule type" value="Genomic_DNA"/>
</dbReference>
<dbReference type="AlphaFoldDB" id="A0A917IW04"/>
<evidence type="ECO:0000313" key="13">
    <source>
        <dbReference type="Proteomes" id="UP000627292"/>
    </source>
</evidence>
<dbReference type="Pfam" id="PF13620">
    <property type="entry name" value="CarboxypepD_reg"/>
    <property type="match status" value="1"/>
</dbReference>
<dbReference type="Gene3D" id="2.170.130.10">
    <property type="entry name" value="TonB-dependent receptor, plug domain"/>
    <property type="match status" value="1"/>
</dbReference>